<feature type="transmembrane region" description="Helical" evidence="6">
    <location>
        <begin position="183"/>
        <end position="205"/>
    </location>
</feature>
<name>A0A844ZFQ1_9SPHN</name>
<protein>
    <submittedName>
        <fullName evidence="8">MFS transporter</fullName>
    </submittedName>
</protein>
<comment type="caution">
    <text evidence="8">The sequence shown here is derived from an EMBL/GenBank/DDBJ whole genome shotgun (WGS) entry which is preliminary data.</text>
</comment>
<feature type="transmembrane region" description="Helical" evidence="6">
    <location>
        <begin position="291"/>
        <end position="314"/>
    </location>
</feature>
<feature type="transmembrane region" description="Helical" evidence="6">
    <location>
        <begin position="431"/>
        <end position="449"/>
    </location>
</feature>
<feature type="transmembrane region" description="Helical" evidence="6">
    <location>
        <begin position="53"/>
        <end position="70"/>
    </location>
</feature>
<evidence type="ECO:0000313" key="8">
    <source>
        <dbReference type="EMBL" id="MXO86163.1"/>
    </source>
</evidence>
<feature type="transmembrane region" description="Helical" evidence="6">
    <location>
        <begin position="225"/>
        <end position="244"/>
    </location>
</feature>
<feature type="transmembrane region" description="Helical" evidence="6">
    <location>
        <begin position="91"/>
        <end position="110"/>
    </location>
</feature>
<feature type="transmembrane region" description="Helical" evidence="6">
    <location>
        <begin position="522"/>
        <end position="544"/>
    </location>
</feature>
<dbReference type="GO" id="GO:0016020">
    <property type="term" value="C:membrane"/>
    <property type="evidence" value="ECO:0007669"/>
    <property type="project" value="UniProtKB-SubCell"/>
</dbReference>
<gene>
    <name evidence="8" type="ORF">GRI38_08990</name>
</gene>
<feature type="domain" description="Major facilitator superfamily (MFS) profile" evidence="7">
    <location>
        <begin position="57"/>
        <end position="551"/>
    </location>
</feature>
<evidence type="ECO:0000256" key="6">
    <source>
        <dbReference type="SAM" id="Phobius"/>
    </source>
</evidence>
<evidence type="ECO:0000256" key="5">
    <source>
        <dbReference type="ARBA" id="ARBA00023136"/>
    </source>
</evidence>
<feature type="transmembrane region" description="Helical" evidence="6">
    <location>
        <begin position="455"/>
        <end position="478"/>
    </location>
</feature>
<dbReference type="GO" id="GO:0022857">
    <property type="term" value="F:transmembrane transporter activity"/>
    <property type="evidence" value="ECO:0007669"/>
    <property type="project" value="InterPro"/>
</dbReference>
<dbReference type="OrthoDB" id="7400989at2"/>
<dbReference type="Gene3D" id="1.20.1250.20">
    <property type="entry name" value="MFS general substrate transporter like domains"/>
    <property type="match status" value="2"/>
</dbReference>
<dbReference type="CDD" id="cd17328">
    <property type="entry name" value="MFS_spinster_like"/>
    <property type="match status" value="1"/>
</dbReference>
<dbReference type="PANTHER" id="PTHR23505">
    <property type="entry name" value="SPINSTER"/>
    <property type="match status" value="1"/>
</dbReference>
<dbReference type="InterPro" id="IPR011701">
    <property type="entry name" value="MFS"/>
</dbReference>
<feature type="transmembrane region" description="Helical" evidence="6">
    <location>
        <begin position="490"/>
        <end position="510"/>
    </location>
</feature>
<dbReference type="PANTHER" id="PTHR23505:SF79">
    <property type="entry name" value="PROTEIN SPINSTER"/>
    <property type="match status" value="1"/>
</dbReference>
<dbReference type="InterPro" id="IPR044770">
    <property type="entry name" value="MFS_spinster-like"/>
</dbReference>
<dbReference type="SUPFAM" id="SSF103473">
    <property type="entry name" value="MFS general substrate transporter"/>
    <property type="match status" value="2"/>
</dbReference>
<evidence type="ECO:0000256" key="2">
    <source>
        <dbReference type="ARBA" id="ARBA00022448"/>
    </source>
</evidence>
<accession>A0A844ZFQ1</accession>
<feature type="transmembrane region" description="Helical" evidence="6">
    <location>
        <begin position="355"/>
        <end position="376"/>
    </location>
</feature>
<dbReference type="Proteomes" id="UP000433104">
    <property type="component" value="Unassembled WGS sequence"/>
</dbReference>
<evidence type="ECO:0000256" key="1">
    <source>
        <dbReference type="ARBA" id="ARBA00004141"/>
    </source>
</evidence>
<evidence type="ECO:0000256" key="3">
    <source>
        <dbReference type="ARBA" id="ARBA00022692"/>
    </source>
</evidence>
<dbReference type="InterPro" id="IPR020846">
    <property type="entry name" value="MFS_dom"/>
</dbReference>
<dbReference type="EMBL" id="WTYW01000002">
    <property type="protein sequence ID" value="MXO86163.1"/>
    <property type="molecule type" value="Genomic_DNA"/>
</dbReference>
<sequence>MRFLPLAPKGLFRCWPCRYDRIRSRLNDCDGEGTLVENEKVQRATGQDAVPTYSWYALGVLVLVYMLNFIDRQILSILANDIKADLGLTDADLGFLYGTAFAVFYALFGIPLGRLADSWHRVRLMTIGLTLWSAMTALSGFARNGATLTIARIGVGVGEATASPSAYSLISDYFPARLRATALAIYSSGLYIGGGLSLLIGALVVEQWNAAYPGGGPLNLVGWQAAFLVVGIPGILLAIWVVSLREPVRGALEGKPTPPDPAPFKGFFAEMLTVIPPFTLIGAAKRGSAALLINLAVAAVSLFVAYVLTIVLGTGSGVISTISNEWLFLAVGYYAVFCWAASLRHRDLPAFKLIWGSPAFLATVVGYSAVAFMSYATSYWAAPFAERVFEVPKSELGFLIGAPAAVAGFLGVILGGRVADYLQERFESGRVWIVLFGLLAPVVPMILAFTAESSAVFYIFAFVAQFCGSSALGGAGAITQTLVLPRMRATATATFFLGTTLIGLALGPYLAGYVSSQTGDDLGTGVLATFVIIPIGLIALLYAIKSVPEALRTVEARAAEAGERAS</sequence>
<dbReference type="InterPro" id="IPR036259">
    <property type="entry name" value="MFS_trans_sf"/>
</dbReference>
<evidence type="ECO:0000313" key="9">
    <source>
        <dbReference type="Proteomes" id="UP000433104"/>
    </source>
</evidence>
<dbReference type="AlphaFoldDB" id="A0A844ZFQ1"/>
<feature type="transmembrane region" description="Helical" evidence="6">
    <location>
        <begin position="326"/>
        <end position="343"/>
    </location>
</feature>
<keyword evidence="4 6" id="KW-1133">Transmembrane helix</keyword>
<feature type="transmembrane region" description="Helical" evidence="6">
    <location>
        <begin position="396"/>
        <end position="419"/>
    </location>
</feature>
<keyword evidence="3 6" id="KW-0812">Transmembrane</keyword>
<organism evidence="8 9">
    <name type="scientific">Parapontixanthobacter aurantiacus</name>
    <dbReference type="NCBI Taxonomy" id="1463599"/>
    <lineage>
        <taxon>Bacteria</taxon>
        <taxon>Pseudomonadati</taxon>
        <taxon>Pseudomonadota</taxon>
        <taxon>Alphaproteobacteria</taxon>
        <taxon>Sphingomonadales</taxon>
        <taxon>Erythrobacteraceae</taxon>
        <taxon>Parapontixanthobacter</taxon>
    </lineage>
</organism>
<reference evidence="8 9" key="1">
    <citation type="submission" date="2019-12" db="EMBL/GenBank/DDBJ databases">
        <title>Genomic-based taxomic classification of the family Erythrobacteraceae.</title>
        <authorList>
            <person name="Xu L."/>
        </authorList>
    </citation>
    <scope>NUCLEOTIDE SEQUENCE [LARGE SCALE GENOMIC DNA]</scope>
    <source>
        <strain evidence="8 9">MCCC 1A09962</strain>
    </source>
</reference>
<keyword evidence="5 6" id="KW-0472">Membrane</keyword>
<dbReference type="Pfam" id="PF07690">
    <property type="entry name" value="MFS_1"/>
    <property type="match status" value="1"/>
</dbReference>
<dbReference type="PROSITE" id="PS50850">
    <property type="entry name" value="MFS"/>
    <property type="match status" value="1"/>
</dbReference>
<keyword evidence="9" id="KW-1185">Reference proteome</keyword>
<evidence type="ECO:0000259" key="7">
    <source>
        <dbReference type="PROSITE" id="PS50850"/>
    </source>
</evidence>
<comment type="subcellular location">
    <subcellularLocation>
        <location evidence="1">Membrane</location>
        <topology evidence="1">Multi-pass membrane protein</topology>
    </subcellularLocation>
</comment>
<evidence type="ECO:0000256" key="4">
    <source>
        <dbReference type="ARBA" id="ARBA00022989"/>
    </source>
</evidence>
<keyword evidence="2" id="KW-0813">Transport</keyword>
<proteinExistence type="predicted"/>